<dbReference type="KEGG" id="lalw:BTM29_09025"/>
<sequence>MASITKRGKSWQIRTSYLDIHGKRHFKSKAGFKTKKEAELYINELNKTASQSDDIGSTIFKEYFDDWAKTYRLPNITKLTAQWYTNTSKQIDKYFGIRDIKEITRRDYQSFINAYGKNRSKSSVSKLNTFIRSCVQNAVYEDIIPKDFTKNIIITFDKSKTRKVDYLNLDEIRRLTQYLISGLNRHFTSRYMILTALYTGARLGEIMALTWDDINFNFKTITISKAWDYTNGGGFKSTKNESSNRVIRVNSEFLNILKELKNNNSNIVFLNQYNTIPSSSAVNKTLKKSLKTLSIKRDGFHFHSLRHSHVAFLLANNVDIYAISKRLGHSNLGTTTKVYAYLIDEYKAKSDVVIDNSLDTLTQDDTYTERIDL</sequence>
<dbReference type="InterPro" id="IPR044068">
    <property type="entry name" value="CB"/>
</dbReference>
<keyword evidence="9" id="KW-1185">Reference proteome</keyword>
<evidence type="ECO:0000256" key="5">
    <source>
        <dbReference type="PROSITE-ProRule" id="PRU01248"/>
    </source>
</evidence>
<comment type="similarity">
    <text evidence="1">Belongs to the 'phage' integrase family.</text>
</comment>
<evidence type="ECO:0000256" key="3">
    <source>
        <dbReference type="ARBA" id="ARBA00023125"/>
    </source>
</evidence>
<dbReference type="EMBL" id="CP019323">
    <property type="protein sequence ID" value="APX72683.1"/>
    <property type="molecule type" value="Genomic_DNA"/>
</dbReference>
<dbReference type="InterPro" id="IPR002104">
    <property type="entry name" value="Integrase_catalytic"/>
</dbReference>
<dbReference type="Pfam" id="PF00589">
    <property type="entry name" value="Phage_integrase"/>
    <property type="match status" value="1"/>
</dbReference>
<name>A0A1P8Q4D4_9LACO</name>
<evidence type="ECO:0000259" key="6">
    <source>
        <dbReference type="PROSITE" id="PS51898"/>
    </source>
</evidence>
<proteinExistence type="inferred from homology"/>
<feature type="domain" description="Core-binding (CB)" evidence="7">
    <location>
        <begin position="58"/>
        <end position="139"/>
    </location>
</feature>
<dbReference type="Proteomes" id="UP000187499">
    <property type="component" value="Chromosome"/>
</dbReference>
<dbReference type="Pfam" id="PF14657">
    <property type="entry name" value="Arm-DNA-bind_4"/>
    <property type="match status" value="1"/>
</dbReference>
<evidence type="ECO:0000256" key="1">
    <source>
        <dbReference type="ARBA" id="ARBA00008857"/>
    </source>
</evidence>
<keyword evidence="3 5" id="KW-0238">DNA-binding</keyword>
<accession>A0A1P8Q4D4</accession>
<dbReference type="OrthoDB" id="9803188at2"/>
<evidence type="ECO:0000256" key="2">
    <source>
        <dbReference type="ARBA" id="ARBA00022908"/>
    </source>
</evidence>
<dbReference type="AlphaFoldDB" id="A0A1P8Q4D4"/>
<dbReference type="PROSITE" id="PS51900">
    <property type="entry name" value="CB"/>
    <property type="match status" value="1"/>
</dbReference>
<dbReference type="Gene3D" id="1.10.150.130">
    <property type="match status" value="1"/>
</dbReference>
<organism evidence="8 9">
    <name type="scientific">Companilactobacillus allii</name>
    <dbReference type="NCBI Taxonomy" id="1847728"/>
    <lineage>
        <taxon>Bacteria</taxon>
        <taxon>Bacillati</taxon>
        <taxon>Bacillota</taxon>
        <taxon>Bacilli</taxon>
        <taxon>Lactobacillales</taxon>
        <taxon>Lactobacillaceae</taxon>
        <taxon>Companilactobacillus</taxon>
    </lineage>
</organism>
<dbReference type="InterPro" id="IPR013762">
    <property type="entry name" value="Integrase-like_cat_sf"/>
</dbReference>
<dbReference type="RefSeq" id="WP_076616394.1">
    <property type="nucleotide sequence ID" value="NZ_CP019323.1"/>
</dbReference>
<dbReference type="STRING" id="1847728.BTM29_09025"/>
<dbReference type="InterPro" id="IPR050090">
    <property type="entry name" value="Tyrosine_recombinase_XerCD"/>
</dbReference>
<dbReference type="PANTHER" id="PTHR30349">
    <property type="entry name" value="PHAGE INTEGRASE-RELATED"/>
    <property type="match status" value="1"/>
</dbReference>
<dbReference type="GO" id="GO:0003677">
    <property type="term" value="F:DNA binding"/>
    <property type="evidence" value="ECO:0007669"/>
    <property type="project" value="UniProtKB-UniRule"/>
</dbReference>
<dbReference type="Gene3D" id="1.10.443.10">
    <property type="entry name" value="Intergrase catalytic core"/>
    <property type="match status" value="1"/>
</dbReference>
<reference evidence="9" key="1">
    <citation type="submission" date="2016-12" db="EMBL/GenBank/DDBJ databases">
        <authorList>
            <person name="Jung M.Y."/>
            <person name="Lee S.H."/>
        </authorList>
    </citation>
    <scope>NUCLEOTIDE SEQUENCE [LARGE SCALE GENOMIC DNA]</scope>
    <source>
        <strain evidence="9">WiKim39</strain>
    </source>
</reference>
<dbReference type="GO" id="GO:0015074">
    <property type="term" value="P:DNA integration"/>
    <property type="evidence" value="ECO:0007669"/>
    <property type="project" value="UniProtKB-KW"/>
</dbReference>
<dbReference type="Pfam" id="PF14659">
    <property type="entry name" value="Phage_int_SAM_3"/>
    <property type="match status" value="1"/>
</dbReference>
<dbReference type="GO" id="GO:0006310">
    <property type="term" value="P:DNA recombination"/>
    <property type="evidence" value="ECO:0007669"/>
    <property type="project" value="UniProtKB-KW"/>
</dbReference>
<evidence type="ECO:0000259" key="7">
    <source>
        <dbReference type="PROSITE" id="PS51900"/>
    </source>
</evidence>
<dbReference type="InterPro" id="IPR011010">
    <property type="entry name" value="DNA_brk_join_enz"/>
</dbReference>
<dbReference type="InterPro" id="IPR028259">
    <property type="entry name" value="AP2-like_int_N"/>
</dbReference>
<protein>
    <submittedName>
        <fullName evidence="8">Site-specific integrase</fullName>
    </submittedName>
</protein>
<evidence type="ECO:0000256" key="4">
    <source>
        <dbReference type="ARBA" id="ARBA00023172"/>
    </source>
</evidence>
<feature type="domain" description="Tyr recombinase" evidence="6">
    <location>
        <begin position="162"/>
        <end position="352"/>
    </location>
</feature>
<dbReference type="InterPro" id="IPR004107">
    <property type="entry name" value="Integrase_SAM-like_N"/>
</dbReference>
<dbReference type="PANTHER" id="PTHR30349:SF64">
    <property type="entry name" value="PROPHAGE INTEGRASE INTD-RELATED"/>
    <property type="match status" value="1"/>
</dbReference>
<gene>
    <name evidence="8" type="ORF">BTM29_09025</name>
</gene>
<dbReference type="SUPFAM" id="SSF56349">
    <property type="entry name" value="DNA breaking-rejoining enzymes"/>
    <property type="match status" value="1"/>
</dbReference>
<keyword evidence="2" id="KW-0229">DNA integration</keyword>
<evidence type="ECO:0000313" key="9">
    <source>
        <dbReference type="Proteomes" id="UP000187499"/>
    </source>
</evidence>
<keyword evidence="4" id="KW-0233">DNA recombination</keyword>
<evidence type="ECO:0000313" key="8">
    <source>
        <dbReference type="EMBL" id="APX72683.1"/>
    </source>
</evidence>
<dbReference type="InterPro" id="IPR010998">
    <property type="entry name" value="Integrase_recombinase_N"/>
</dbReference>
<dbReference type="PROSITE" id="PS51898">
    <property type="entry name" value="TYR_RECOMBINASE"/>
    <property type="match status" value="1"/>
</dbReference>
<dbReference type="CDD" id="cd01189">
    <property type="entry name" value="INT_ICEBs1_C_like"/>
    <property type="match status" value="1"/>
</dbReference>